<dbReference type="eggNOG" id="COG0457">
    <property type="taxonomic scope" value="Bacteria"/>
</dbReference>
<accession>F8EYK9</accession>
<dbReference type="Gene3D" id="2.60.120.560">
    <property type="entry name" value="Exo-inulinase, domain 1"/>
    <property type="match status" value="1"/>
</dbReference>
<gene>
    <name evidence="2" type="ordered locus">Spica_0422</name>
</gene>
<dbReference type="PANTHER" id="PTHR12558:SF13">
    <property type="entry name" value="CELL DIVISION CYCLE PROTEIN 27 HOMOLOG"/>
    <property type="match status" value="1"/>
</dbReference>
<dbReference type="SUPFAM" id="SSF57850">
    <property type="entry name" value="RING/U-box"/>
    <property type="match status" value="1"/>
</dbReference>
<feature type="repeat" description="TPR" evidence="1">
    <location>
        <begin position="343"/>
        <end position="376"/>
    </location>
</feature>
<evidence type="ECO:0000313" key="3">
    <source>
        <dbReference type="Proteomes" id="UP000000503"/>
    </source>
</evidence>
<evidence type="ECO:0000313" key="2">
    <source>
        <dbReference type="EMBL" id="AEJ18586.1"/>
    </source>
</evidence>
<evidence type="ECO:0000256" key="1">
    <source>
        <dbReference type="PROSITE-ProRule" id="PRU00339"/>
    </source>
</evidence>
<keyword evidence="3" id="KW-1185">Reference proteome</keyword>
<dbReference type="PANTHER" id="PTHR12558">
    <property type="entry name" value="CELL DIVISION CYCLE 16,23,27"/>
    <property type="match status" value="1"/>
</dbReference>
<dbReference type="HOGENOM" id="CLU_326228_0_0_12"/>
<dbReference type="InterPro" id="IPR011990">
    <property type="entry name" value="TPR-like_helical_dom_sf"/>
</dbReference>
<dbReference type="Pfam" id="PF13181">
    <property type="entry name" value="TPR_8"/>
    <property type="match status" value="1"/>
</dbReference>
<name>F8EYK9_GRAC1</name>
<dbReference type="Proteomes" id="UP000000503">
    <property type="component" value="Chromosome"/>
</dbReference>
<keyword evidence="1" id="KW-0802">TPR repeat</keyword>
<protein>
    <submittedName>
        <fullName evidence="2">Tetratricopeptide TPR_1 repeat-containing protein</fullName>
    </submittedName>
</protein>
<dbReference type="PROSITE" id="PS50005">
    <property type="entry name" value="TPR"/>
    <property type="match status" value="2"/>
</dbReference>
<proteinExistence type="predicted"/>
<sequence>MWQFLKNLPFIRLFRKQAIDTEELKEERWVADFSKPHKARFVPETGPTYESSIGKQGLALALKKGLQFAWVEDPLYRYADLIIEGKIRLEAQGTYGAAGFQFRRADDSSYYSFLLSTKGYFRFDVLFNGTTMPLIGWTEAPDFHSSEGEYNSVRIIALGDKFTFIINDKWAGEIVDDTIPSGKLAFAVVSYEEADPETSTGQGNITGRLQALTVDSRLIEVEAVHLRWNRFIKIDEKARFRLAETFLAMNQPLSALVQIKRIWKTAGAPRSQQELLFAARCAMQLSLYEEAEEYLDHCLEADIDSEESRNALAEKAKLLYLQSRYADLEEHAKGALEIFPQDPLLHTLLGHAYINLGRPDLTAEAYDKALSLDNENALIAQNAGSAYERLGDDKTALERYLLAGRLFLNTENYNDLALVIPRVLDLGSNDPRSHSLAGKYYFAIEDFHRAEKELALADRVGDESGTGETSADAAAGAGGTGGIGASGGPIGLDPAVPYLRALLLIKKDKRKAALALLKRAVELAPDSAIFHFRLAENLFLLHQNPKEKELWDHINRVFELQPDDGWTLNLAAQVALKDGNLDSAKAYLEKAAALLPKEAAVRMNQAELAYLHGNIDNALLLLNDDAVDDPEGLLAHQAGTILYRADRLEEAKAYFAEALKKCPERLDYLIDQANCLINLGLYGEADTLLAKAYDREENEAVLDLIGYIAYKKGEFPRAEAAYRLALERDPDNTSFLSALAWIYITMARWTSAEDCIQKLEHLVAPESVEYESVQELRERLLMGTTRLVQCASCSRNWRVPLEPPAAPPLRLVAEPPDELPAGTCIHCGKTYCIGCAKQSLDASGRFVCPTCGERLKLYDEGLKKLIADWARGASY</sequence>
<dbReference type="SUPFAM" id="SSF48452">
    <property type="entry name" value="TPR-like"/>
    <property type="match status" value="2"/>
</dbReference>
<organism evidence="2 3">
    <name type="scientific">Gracilinema caldarium (strain ATCC 51460 / DSM 7334 / H1)</name>
    <name type="common">Treponema caldarium</name>
    <dbReference type="NCBI Taxonomy" id="744872"/>
    <lineage>
        <taxon>Bacteria</taxon>
        <taxon>Pseudomonadati</taxon>
        <taxon>Spirochaetota</taxon>
        <taxon>Spirochaetia</taxon>
        <taxon>Spirochaetales</taxon>
        <taxon>Breznakiellaceae</taxon>
        <taxon>Gracilinema</taxon>
    </lineage>
</organism>
<dbReference type="KEGG" id="scd:Spica_0422"/>
<dbReference type="STRING" id="744872.Spica_0422"/>
<dbReference type="Pfam" id="PF13432">
    <property type="entry name" value="TPR_16"/>
    <property type="match status" value="3"/>
</dbReference>
<dbReference type="RefSeq" id="WP_013967898.1">
    <property type="nucleotide sequence ID" value="NC_015732.1"/>
</dbReference>
<dbReference type="AlphaFoldDB" id="F8EYK9"/>
<dbReference type="InterPro" id="IPR019734">
    <property type="entry name" value="TPR_rpt"/>
</dbReference>
<dbReference type="EMBL" id="CP002868">
    <property type="protein sequence ID" value="AEJ18586.1"/>
    <property type="molecule type" value="Genomic_DNA"/>
</dbReference>
<reference evidence="3" key="1">
    <citation type="journal article" date="2013" name="Stand. Genomic Sci.">
        <title>Genome sequence of the thermophilic fresh-water bacterium Spirochaeta caldaria type strain (H1(T)), reclassification of Spirochaeta caldaria, Spirochaeta stenostrepta, and Spirochaeta zuelzerae in the genus Treponema as Treponema caldaria comb. nov., Treponema stenostrepta comb. nov., and Treponema zuelzerae comb. nov., and emendation of the genus Treponema.</title>
        <authorList>
            <person name="Abt B."/>
            <person name="Goker M."/>
            <person name="Scheuner C."/>
            <person name="Han C."/>
            <person name="Lu M."/>
            <person name="Misra M."/>
            <person name="Lapidus A."/>
            <person name="Nolan M."/>
            <person name="Lucas S."/>
            <person name="Hammon N."/>
            <person name="Deshpande S."/>
            <person name="Cheng J.F."/>
            <person name="Tapia R."/>
            <person name="Goodwin L.A."/>
            <person name="Pitluck S."/>
            <person name="Liolios K."/>
            <person name="Pagani I."/>
            <person name="Ivanova N."/>
            <person name="Mavromatis K."/>
            <person name="Mikhailova N."/>
            <person name="Huntemann M."/>
            <person name="Pati A."/>
            <person name="Chen A."/>
            <person name="Palaniappan K."/>
            <person name="Land M."/>
            <person name="Hauser L."/>
            <person name="Jeffries C.D."/>
            <person name="Rohde M."/>
            <person name="Spring S."/>
            <person name="Gronow S."/>
            <person name="Detter J.C."/>
            <person name="Bristow J."/>
            <person name="Eisen J.A."/>
            <person name="Markowitz V."/>
            <person name="Hugenholtz P."/>
            <person name="Kyrpides N.C."/>
            <person name="Woyke T."/>
            <person name="Klenk H.P."/>
        </authorList>
    </citation>
    <scope>NUCLEOTIDE SEQUENCE</scope>
    <source>
        <strain evidence="3">ATCC 51460 / DSM 7334 / H1</strain>
    </source>
</reference>
<dbReference type="Gene3D" id="1.25.40.10">
    <property type="entry name" value="Tetratricopeptide repeat domain"/>
    <property type="match status" value="3"/>
</dbReference>
<dbReference type="SMART" id="SM00028">
    <property type="entry name" value="TPR"/>
    <property type="match status" value="7"/>
</dbReference>
<feature type="repeat" description="TPR" evidence="1">
    <location>
        <begin position="699"/>
        <end position="732"/>
    </location>
</feature>